<dbReference type="InterPro" id="IPR025164">
    <property type="entry name" value="Toastrack_DUF4097"/>
</dbReference>
<dbReference type="AlphaFoldDB" id="A0AB39X683"/>
<gene>
    <name evidence="3" type="ORF">AB8S08_08700</name>
</gene>
<name>A0AB39X683_9GAMM</name>
<feature type="domain" description="DUF4097" evidence="2">
    <location>
        <begin position="37"/>
        <end position="254"/>
    </location>
</feature>
<keyword evidence="1" id="KW-0732">Signal</keyword>
<protein>
    <submittedName>
        <fullName evidence="3">DUF4097 domain-containing protein</fullName>
    </submittedName>
</protein>
<dbReference type="Pfam" id="PF13349">
    <property type="entry name" value="DUF4097"/>
    <property type="match status" value="1"/>
</dbReference>
<evidence type="ECO:0000259" key="2">
    <source>
        <dbReference type="Pfam" id="PF13349"/>
    </source>
</evidence>
<feature type="signal peptide" evidence="1">
    <location>
        <begin position="1"/>
        <end position="22"/>
    </location>
</feature>
<dbReference type="RefSeq" id="WP_369742520.1">
    <property type="nucleotide sequence ID" value="NZ_CP165718.1"/>
</dbReference>
<organism evidence="3">
    <name type="scientific">Pseudidiomarina sp. PP-1MA</name>
    <dbReference type="NCBI Taxonomy" id="3237706"/>
    <lineage>
        <taxon>Bacteria</taxon>
        <taxon>Pseudomonadati</taxon>
        <taxon>Pseudomonadota</taxon>
        <taxon>Gammaproteobacteria</taxon>
        <taxon>Alteromonadales</taxon>
        <taxon>Idiomarinaceae</taxon>
        <taxon>Pseudidiomarina</taxon>
    </lineage>
</organism>
<accession>A0AB39X683</accession>
<reference evidence="3" key="1">
    <citation type="submission" date="2024-07" db="EMBL/GenBank/DDBJ databases">
        <title>Whole genome sequence of bacterial strains from algal surface.</title>
        <authorList>
            <person name="Kumar P."/>
        </authorList>
    </citation>
    <scope>NUCLEOTIDE SEQUENCE</scope>
    <source>
        <strain evidence="3">PP-1MA</strain>
    </source>
</reference>
<feature type="chain" id="PRO_5044322689" evidence="1">
    <location>
        <begin position="23"/>
        <end position="316"/>
    </location>
</feature>
<proteinExistence type="predicted"/>
<evidence type="ECO:0000256" key="1">
    <source>
        <dbReference type="SAM" id="SignalP"/>
    </source>
</evidence>
<sequence>MNKLIQLAMVGTLLLLPNLALAKGEPINQKLEIPANTRVVIDTMRGEVDVRGTDSNIAEVVGNLDESAEEFIFELNGNTLTIRVKMPNDGNFSNSDGNDLRITLPKTVRVEAQSVSADFVFNRFTGKVIINSVSGDITTSYLTGGVNLESVSGDIKGRELAGEITLNSVSGDIEDQGSDSSRATYATVSGNVKAKTNARVVRAEGVSGDVQLTLAHVDSLDINNVSGDVNVNTALNESARVNVETVSGDTTIQLGKVIHADIEVRTSAGGNIINRLNGVKAAESKFGLGQSLKLELGERNSTVSLNSVSGNIVLHK</sequence>
<dbReference type="EMBL" id="CP165718">
    <property type="protein sequence ID" value="XDV08847.1"/>
    <property type="molecule type" value="Genomic_DNA"/>
</dbReference>
<evidence type="ECO:0000313" key="3">
    <source>
        <dbReference type="EMBL" id="XDV08847.1"/>
    </source>
</evidence>